<dbReference type="CDD" id="cd07377">
    <property type="entry name" value="WHTH_GntR"/>
    <property type="match status" value="1"/>
</dbReference>
<evidence type="ECO:0000259" key="6">
    <source>
        <dbReference type="PROSITE" id="PS50949"/>
    </source>
</evidence>
<dbReference type="Gene3D" id="3.90.1150.10">
    <property type="entry name" value="Aspartate Aminotransferase, domain 1"/>
    <property type="match status" value="1"/>
</dbReference>
<dbReference type="InterPro" id="IPR015421">
    <property type="entry name" value="PyrdxlP-dep_Trfase_major"/>
</dbReference>
<dbReference type="CDD" id="cd00609">
    <property type="entry name" value="AAT_like"/>
    <property type="match status" value="1"/>
</dbReference>
<reference evidence="7" key="1">
    <citation type="submission" date="2020-11" db="EMBL/GenBank/DDBJ databases">
        <authorList>
            <person name="Thieme N."/>
            <person name="Liebl W."/>
            <person name="Zverlov V."/>
        </authorList>
    </citation>
    <scope>NUCLEOTIDE SEQUENCE</scope>
    <source>
        <strain evidence="7">NT08</strain>
    </source>
</reference>
<dbReference type="GO" id="GO:0008483">
    <property type="term" value="F:transaminase activity"/>
    <property type="evidence" value="ECO:0007669"/>
    <property type="project" value="UniProtKB-KW"/>
</dbReference>
<sequence>MDIYKDFEFKDNDIPKYIQVANYIKSLIDKRNIKEGDKLPTIRELSKKLGVNNVTIVSAYNKLKSEGYAYQKVGSGSYAKRKEVASNFRKEYSNTLKKISMGDLTNVIDFTGETTGEVLFPIDDLKGIINEVLERDGANALLSDNRNGYTNLIYTINKVFWNNKLNNEDIIIISGAQQGIDIASKGILNINDNIIVEKPTYVGALSVFKWRKVNLFEVPIDEDGINLNKFEKILQKNEIKCFYTMSYFQNPTGVSYSIEKKKRILDLAEIYDFYIIEDDYLSELIYENSLEYVPFKWLDKNDRVIYIKSFSKIFLPGIRLGYLVAPEVFSETLQNSKHNTDITTSSLMQRALELYISSNKWKKNIKNLNDEYIKRYTHLKTILDSEFKDMLTYNDPKGGLNFYITLKDEFKINTKELFIKLKKKNVYITPGAMFFTSQNDGQDSFRIAFYQTDKEKIEKGMKILKEELILAKEHRGDKLN</sequence>
<dbReference type="AlphaFoldDB" id="A0AAE2UVK6"/>
<keyword evidence="4" id="KW-0238">DNA-binding</keyword>
<comment type="similarity">
    <text evidence="1">In the C-terminal section; belongs to the class-I pyridoxal-phosphate-dependent aminotransferase family.</text>
</comment>
<evidence type="ECO:0000256" key="5">
    <source>
        <dbReference type="ARBA" id="ARBA00023163"/>
    </source>
</evidence>
<evidence type="ECO:0000256" key="1">
    <source>
        <dbReference type="ARBA" id="ARBA00005384"/>
    </source>
</evidence>
<organism evidence="7 8">
    <name type="scientific">Clostridium beijerinckii</name>
    <name type="common">Clostridium MP</name>
    <dbReference type="NCBI Taxonomy" id="1520"/>
    <lineage>
        <taxon>Bacteria</taxon>
        <taxon>Bacillati</taxon>
        <taxon>Bacillota</taxon>
        <taxon>Clostridia</taxon>
        <taxon>Eubacteriales</taxon>
        <taxon>Clostridiaceae</taxon>
        <taxon>Clostridium</taxon>
    </lineage>
</organism>
<dbReference type="GO" id="GO:0030170">
    <property type="term" value="F:pyridoxal phosphate binding"/>
    <property type="evidence" value="ECO:0007669"/>
    <property type="project" value="InterPro"/>
</dbReference>
<dbReference type="InterPro" id="IPR015424">
    <property type="entry name" value="PyrdxlP-dep_Trfase"/>
</dbReference>
<keyword evidence="5" id="KW-0804">Transcription</keyword>
<comment type="caution">
    <text evidence="7">The sequence shown here is derived from an EMBL/GenBank/DDBJ whole genome shotgun (WGS) entry which is preliminary data.</text>
</comment>
<dbReference type="InterPro" id="IPR051446">
    <property type="entry name" value="HTH_trans_reg/aminotransferase"/>
</dbReference>
<dbReference type="InterPro" id="IPR036390">
    <property type="entry name" value="WH_DNA-bd_sf"/>
</dbReference>
<dbReference type="PANTHER" id="PTHR46577">
    <property type="entry name" value="HTH-TYPE TRANSCRIPTIONAL REGULATORY PROTEIN GABR"/>
    <property type="match status" value="1"/>
</dbReference>
<accession>A0AAE2UVK6</accession>
<dbReference type="OMA" id="MIALDSM"/>
<name>A0AAE2UVK6_CLOBE</name>
<dbReference type="SMART" id="SM00345">
    <property type="entry name" value="HTH_GNTR"/>
    <property type="match status" value="1"/>
</dbReference>
<dbReference type="PROSITE" id="PS50949">
    <property type="entry name" value="HTH_GNTR"/>
    <property type="match status" value="1"/>
</dbReference>
<evidence type="ECO:0000256" key="4">
    <source>
        <dbReference type="ARBA" id="ARBA00023125"/>
    </source>
</evidence>
<evidence type="ECO:0000313" key="8">
    <source>
        <dbReference type="Proteomes" id="UP000631418"/>
    </source>
</evidence>
<protein>
    <submittedName>
        <fullName evidence="7">PLP-dependent aminotransferase family protein</fullName>
    </submittedName>
</protein>
<dbReference type="PANTHER" id="PTHR46577:SF1">
    <property type="entry name" value="HTH-TYPE TRANSCRIPTIONAL REGULATORY PROTEIN GABR"/>
    <property type="match status" value="1"/>
</dbReference>
<dbReference type="EMBL" id="JADOEF010000001">
    <property type="protein sequence ID" value="MBF7809019.1"/>
    <property type="molecule type" value="Genomic_DNA"/>
</dbReference>
<dbReference type="Pfam" id="PF00155">
    <property type="entry name" value="Aminotran_1_2"/>
    <property type="match status" value="1"/>
</dbReference>
<dbReference type="InterPro" id="IPR015422">
    <property type="entry name" value="PyrdxlP-dep_Trfase_small"/>
</dbReference>
<evidence type="ECO:0000256" key="3">
    <source>
        <dbReference type="ARBA" id="ARBA00023015"/>
    </source>
</evidence>
<dbReference type="Proteomes" id="UP000631418">
    <property type="component" value="Unassembled WGS sequence"/>
</dbReference>
<dbReference type="RefSeq" id="WP_012060381.1">
    <property type="nucleotide sequence ID" value="NZ_CP073279.1"/>
</dbReference>
<dbReference type="Pfam" id="PF00392">
    <property type="entry name" value="GntR"/>
    <property type="match status" value="1"/>
</dbReference>
<keyword evidence="7" id="KW-0808">Transferase</keyword>
<gene>
    <name evidence="7" type="ORF">IS491_10150</name>
</gene>
<dbReference type="SUPFAM" id="SSF53383">
    <property type="entry name" value="PLP-dependent transferases"/>
    <property type="match status" value="1"/>
</dbReference>
<dbReference type="SUPFAM" id="SSF46785">
    <property type="entry name" value="Winged helix' DNA-binding domain"/>
    <property type="match status" value="1"/>
</dbReference>
<keyword evidence="2" id="KW-0663">Pyridoxal phosphate</keyword>
<dbReference type="InterPro" id="IPR036388">
    <property type="entry name" value="WH-like_DNA-bd_sf"/>
</dbReference>
<dbReference type="Gene3D" id="1.10.10.10">
    <property type="entry name" value="Winged helix-like DNA-binding domain superfamily/Winged helix DNA-binding domain"/>
    <property type="match status" value="1"/>
</dbReference>
<keyword evidence="7" id="KW-0032">Aminotransferase</keyword>
<dbReference type="GO" id="GO:0003700">
    <property type="term" value="F:DNA-binding transcription factor activity"/>
    <property type="evidence" value="ECO:0007669"/>
    <property type="project" value="InterPro"/>
</dbReference>
<dbReference type="InterPro" id="IPR004839">
    <property type="entry name" value="Aminotransferase_I/II_large"/>
</dbReference>
<keyword evidence="3" id="KW-0805">Transcription regulation</keyword>
<proteinExistence type="inferred from homology"/>
<evidence type="ECO:0000313" key="7">
    <source>
        <dbReference type="EMBL" id="MBF7809019.1"/>
    </source>
</evidence>
<feature type="domain" description="HTH gntR-type" evidence="6">
    <location>
        <begin position="14"/>
        <end position="82"/>
    </location>
</feature>
<evidence type="ECO:0000256" key="2">
    <source>
        <dbReference type="ARBA" id="ARBA00022898"/>
    </source>
</evidence>
<dbReference type="Gene3D" id="3.40.640.10">
    <property type="entry name" value="Type I PLP-dependent aspartate aminotransferase-like (Major domain)"/>
    <property type="match status" value="1"/>
</dbReference>
<dbReference type="InterPro" id="IPR000524">
    <property type="entry name" value="Tscrpt_reg_HTH_GntR"/>
</dbReference>
<dbReference type="GO" id="GO:0003677">
    <property type="term" value="F:DNA binding"/>
    <property type="evidence" value="ECO:0007669"/>
    <property type="project" value="UniProtKB-KW"/>
</dbReference>